<dbReference type="Proteomes" id="UP000285523">
    <property type="component" value="Unassembled WGS sequence"/>
</dbReference>
<comment type="catalytic activity">
    <reaction evidence="2">
        <text>2 GTP = 3',3'-c-di-GMP + 2 diphosphate</text>
        <dbReference type="Rhea" id="RHEA:24898"/>
        <dbReference type="ChEBI" id="CHEBI:33019"/>
        <dbReference type="ChEBI" id="CHEBI:37565"/>
        <dbReference type="ChEBI" id="CHEBI:58805"/>
        <dbReference type="EC" id="2.7.7.65"/>
    </reaction>
</comment>
<dbReference type="Pfam" id="PF00990">
    <property type="entry name" value="GGDEF"/>
    <property type="match status" value="1"/>
</dbReference>
<evidence type="ECO:0000256" key="1">
    <source>
        <dbReference type="ARBA" id="ARBA00012528"/>
    </source>
</evidence>
<dbReference type="NCBIfam" id="TIGR00254">
    <property type="entry name" value="GGDEF"/>
    <property type="match status" value="1"/>
</dbReference>
<dbReference type="InterPro" id="IPR000160">
    <property type="entry name" value="GGDEF_dom"/>
</dbReference>
<dbReference type="EC" id="2.7.7.65" evidence="1"/>
<dbReference type="RefSeq" id="WP_119854898.1">
    <property type="nucleotide sequence ID" value="NZ_QYYD01000002.1"/>
</dbReference>
<keyword evidence="3" id="KW-0175">Coiled coil</keyword>
<dbReference type="OrthoDB" id="9812260at2"/>
<name>A0A418VNK8_RHOPL</name>
<dbReference type="CDD" id="cd12914">
    <property type="entry name" value="PDC1_DGC_like"/>
    <property type="match status" value="1"/>
</dbReference>
<dbReference type="SMART" id="SM00267">
    <property type="entry name" value="GGDEF"/>
    <property type="match status" value="1"/>
</dbReference>
<organism evidence="6 7">
    <name type="scientific">Rhodopseudomonas palustris</name>
    <dbReference type="NCBI Taxonomy" id="1076"/>
    <lineage>
        <taxon>Bacteria</taxon>
        <taxon>Pseudomonadati</taxon>
        <taxon>Pseudomonadota</taxon>
        <taxon>Alphaproteobacteria</taxon>
        <taxon>Hyphomicrobiales</taxon>
        <taxon>Nitrobacteraceae</taxon>
        <taxon>Rhodopseudomonas</taxon>
    </lineage>
</organism>
<dbReference type="EMBL" id="QYYD01000002">
    <property type="protein sequence ID" value="RJF77729.1"/>
    <property type="molecule type" value="Genomic_DNA"/>
</dbReference>
<evidence type="ECO:0000256" key="2">
    <source>
        <dbReference type="ARBA" id="ARBA00034247"/>
    </source>
</evidence>
<accession>A0A418VNK8</accession>
<dbReference type="FunFam" id="3.30.70.270:FF:000001">
    <property type="entry name" value="Diguanylate cyclase domain protein"/>
    <property type="match status" value="1"/>
</dbReference>
<keyword evidence="4" id="KW-0812">Transmembrane</keyword>
<dbReference type="CDD" id="cd01949">
    <property type="entry name" value="GGDEF"/>
    <property type="match status" value="1"/>
</dbReference>
<evidence type="ECO:0000256" key="4">
    <source>
        <dbReference type="SAM" id="Phobius"/>
    </source>
</evidence>
<feature type="coiled-coil region" evidence="3">
    <location>
        <begin position="364"/>
        <end position="409"/>
    </location>
</feature>
<dbReference type="Gene3D" id="3.30.70.270">
    <property type="match status" value="1"/>
</dbReference>
<keyword evidence="4" id="KW-0472">Membrane</keyword>
<evidence type="ECO:0000313" key="7">
    <source>
        <dbReference type="Proteomes" id="UP000285523"/>
    </source>
</evidence>
<evidence type="ECO:0000259" key="5">
    <source>
        <dbReference type="PROSITE" id="PS50887"/>
    </source>
</evidence>
<dbReference type="SUPFAM" id="SSF55073">
    <property type="entry name" value="Nucleotide cyclase"/>
    <property type="match status" value="1"/>
</dbReference>
<dbReference type="InterPro" id="IPR029787">
    <property type="entry name" value="Nucleotide_cyclase"/>
</dbReference>
<feature type="transmembrane region" description="Helical" evidence="4">
    <location>
        <begin position="309"/>
        <end position="329"/>
    </location>
</feature>
<dbReference type="InterPro" id="IPR043128">
    <property type="entry name" value="Rev_trsase/Diguanyl_cyclase"/>
</dbReference>
<dbReference type="Gene3D" id="6.10.340.10">
    <property type="match status" value="1"/>
</dbReference>
<sequence length="581" mass="61933">MSPRLSDLHQRVLAIKDSLTVRTQIAAAGAMTILVVVGLLAASAAWLSYANTATLLTSKLSSVAAVTAERLQRYLVTRQREVLLFSRLEPMQKLWQNDPDALRKSLEQLQQSFSDFAWIGFARVDGTVVAATGRLLEGKSVAARPWFKEGLNGPMVGDVHEAALLASLLAARPDGEPHRFVDVAVPVHGPDGALLGVLGGHLDWDWARRLIASVEANEGAHRTTITIFSASGDVLLGPAAPASNAGGAALNRLHRGAGGAIAEVAAADGMLTAFQSSLAFGDGNGLNWIVAASQPSQLALAAAAQSARIVLAIGALAGLIGIVMIALVAHRIARPIHSITREADRIGRTFGPTMLQRKGGSAEVVQLSRALRSLLRRIGFAEERIKEAEARATENARQFEDDVNRLRRLADTDALTGLLNRRAFLAAAEEAIKVCRHYKRGLAALMIDVDHFKLINDRHGHPAGDAVIKRVADIIAGCVRNSDKAARFGGEEFVVLLREIDADTAGVLADRIRSAIADEAIRAGGERVDVTASIGVALFDEADRDVQDLIERADQGLYLAKNSGRNRAVFMPRAGDSAKAA</sequence>
<gene>
    <name evidence="6" type="ORF">D4Q52_02125</name>
</gene>
<dbReference type="PANTHER" id="PTHR45138:SF9">
    <property type="entry name" value="DIGUANYLATE CYCLASE DGCM-RELATED"/>
    <property type="match status" value="1"/>
</dbReference>
<evidence type="ECO:0000313" key="6">
    <source>
        <dbReference type="EMBL" id="RJF77729.1"/>
    </source>
</evidence>
<reference evidence="6 7" key="1">
    <citation type="submission" date="2018-09" db="EMBL/GenBank/DDBJ databases">
        <title>Draft genome sequence of Rhodopseudomonas palustris 2.1.18.</title>
        <authorList>
            <person name="Robertson S.L."/>
            <person name="Meyer T.E."/>
            <person name="Kyndt J.A."/>
        </authorList>
    </citation>
    <scope>NUCLEOTIDE SEQUENCE [LARGE SCALE GENOMIC DNA]</scope>
    <source>
        <strain evidence="6 7">2.1.18</strain>
    </source>
</reference>
<proteinExistence type="predicted"/>
<feature type="transmembrane region" description="Helical" evidence="4">
    <location>
        <begin position="25"/>
        <end position="49"/>
    </location>
</feature>
<dbReference type="AlphaFoldDB" id="A0A418VNK8"/>
<feature type="domain" description="GGDEF" evidence="5">
    <location>
        <begin position="440"/>
        <end position="573"/>
    </location>
</feature>
<comment type="caution">
    <text evidence="6">The sequence shown here is derived from an EMBL/GenBank/DDBJ whole genome shotgun (WGS) entry which is preliminary data.</text>
</comment>
<keyword evidence="4" id="KW-1133">Transmembrane helix</keyword>
<dbReference type="PROSITE" id="PS50887">
    <property type="entry name" value="GGDEF"/>
    <property type="match status" value="1"/>
</dbReference>
<evidence type="ECO:0000256" key="3">
    <source>
        <dbReference type="SAM" id="Coils"/>
    </source>
</evidence>
<dbReference type="PANTHER" id="PTHR45138">
    <property type="entry name" value="REGULATORY COMPONENTS OF SENSORY TRANSDUCTION SYSTEM"/>
    <property type="match status" value="1"/>
</dbReference>
<dbReference type="GO" id="GO:0052621">
    <property type="term" value="F:diguanylate cyclase activity"/>
    <property type="evidence" value="ECO:0007669"/>
    <property type="project" value="UniProtKB-EC"/>
</dbReference>
<protein>
    <recommendedName>
        <fullName evidence="1">diguanylate cyclase</fullName>
        <ecNumber evidence="1">2.7.7.65</ecNumber>
    </recommendedName>
</protein>
<dbReference type="Gene3D" id="3.30.450.20">
    <property type="entry name" value="PAS domain"/>
    <property type="match status" value="1"/>
</dbReference>
<dbReference type="InterPro" id="IPR050469">
    <property type="entry name" value="Diguanylate_Cyclase"/>
</dbReference>